<name>A0A6J2VF68_CHACN</name>
<feature type="region of interest" description="Disordered" evidence="2">
    <location>
        <begin position="284"/>
        <end position="333"/>
    </location>
</feature>
<feature type="domain" description="C2H2-type" evidence="3">
    <location>
        <begin position="372"/>
        <end position="400"/>
    </location>
</feature>
<keyword evidence="1" id="KW-0479">Metal-binding</keyword>
<gene>
    <name evidence="5" type="primary">LOC115812455</name>
</gene>
<feature type="compositionally biased region" description="Polar residues" evidence="2">
    <location>
        <begin position="284"/>
        <end position="306"/>
    </location>
</feature>
<dbReference type="PANTHER" id="PTHR15021">
    <property type="entry name" value="DISCONNECTED-RELATED"/>
    <property type="match status" value="1"/>
</dbReference>
<dbReference type="Gene3D" id="3.30.160.60">
    <property type="entry name" value="Classic Zinc Finger"/>
    <property type="match status" value="1"/>
</dbReference>
<evidence type="ECO:0000313" key="5">
    <source>
        <dbReference type="RefSeq" id="XP_030630794.1"/>
    </source>
</evidence>
<proteinExistence type="predicted"/>
<dbReference type="InParanoid" id="A0A6J2VF68"/>
<accession>A0A6J2VF68</accession>
<organism evidence="4 5">
    <name type="scientific">Chanos chanos</name>
    <name type="common">Milkfish</name>
    <name type="synonym">Mugil chanos</name>
    <dbReference type="NCBI Taxonomy" id="29144"/>
    <lineage>
        <taxon>Eukaryota</taxon>
        <taxon>Metazoa</taxon>
        <taxon>Chordata</taxon>
        <taxon>Craniata</taxon>
        <taxon>Vertebrata</taxon>
        <taxon>Euteleostomi</taxon>
        <taxon>Actinopterygii</taxon>
        <taxon>Neopterygii</taxon>
        <taxon>Teleostei</taxon>
        <taxon>Ostariophysi</taxon>
        <taxon>Gonorynchiformes</taxon>
        <taxon>Chanidae</taxon>
        <taxon>Chanos</taxon>
    </lineage>
</organism>
<feature type="compositionally biased region" description="Basic and acidic residues" evidence="2">
    <location>
        <begin position="579"/>
        <end position="595"/>
    </location>
</feature>
<dbReference type="PROSITE" id="PS50157">
    <property type="entry name" value="ZINC_FINGER_C2H2_2"/>
    <property type="match status" value="1"/>
</dbReference>
<evidence type="ECO:0000256" key="2">
    <source>
        <dbReference type="SAM" id="MobiDB-lite"/>
    </source>
</evidence>
<feature type="region of interest" description="Disordered" evidence="2">
    <location>
        <begin position="417"/>
        <end position="466"/>
    </location>
</feature>
<dbReference type="AlphaFoldDB" id="A0A6J2VF68"/>
<dbReference type="RefSeq" id="XP_030630794.1">
    <property type="nucleotide sequence ID" value="XM_030774934.1"/>
</dbReference>
<reference evidence="5" key="1">
    <citation type="submission" date="2025-08" db="UniProtKB">
        <authorList>
            <consortium name="RefSeq"/>
        </authorList>
    </citation>
    <scope>IDENTIFICATION</scope>
</reference>
<dbReference type="GO" id="GO:0008270">
    <property type="term" value="F:zinc ion binding"/>
    <property type="evidence" value="ECO:0007669"/>
    <property type="project" value="UniProtKB-KW"/>
</dbReference>
<dbReference type="InterPro" id="IPR013087">
    <property type="entry name" value="Znf_C2H2_type"/>
</dbReference>
<feature type="region of interest" description="Disordered" evidence="2">
    <location>
        <begin position="545"/>
        <end position="598"/>
    </location>
</feature>
<feature type="compositionally biased region" description="Polar residues" evidence="2">
    <location>
        <begin position="315"/>
        <end position="325"/>
    </location>
</feature>
<feature type="region of interest" description="Disordered" evidence="2">
    <location>
        <begin position="654"/>
        <end position="724"/>
    </location>
</feature>
<dbReference type="GeneID" id="115812455"/>
<evidence type="ECO:0000256" key="1">
    <source>
        <dbReference type="PROSITE-ProRule" id="PRU00042"/>
    </source>
</evidence>
<feature type="compositionally biased region" description="Polar residues" evidence="2">
    <location>
        <begin position="688"/>
        <end position="702"/>
    </location>
</feature>
<sequence>MGTWRHTLHRVNQQDIVSRSSLKCNVPSMTRDLEEVISCTQVNCSCECFQPGKVNLRSCQQCKHGWVAHAVGKLSGQESLCSGQVEIVQANVVFDISSLMLYGTQALPIRMKILLDRLFSVLKQEEVLTILHTLGWTLRDYVRGYILQDSMGKVLDRWVIMSQEEELATLHQFLRFGETKSIVELMTVQEQEGLLASSIRETKSDSDIQSFIRSTKLCPSPRLQFHTENGRVRSQASPSLHHFENLPGGNLSFLLPFQYLSLSTAPQQGSETTPSHVLESATLAPSLQQPGQVKHNNNTDSSQSEMASPYFSPVRASNSPKTITANGRGDPKRIPKCISSVKSESALLSPASSSCWGSRERKLGAAMRKGRVCCNACGKTFYDKGTLKIHYNAVHLKIKHRCTVEGCNMVFSSLRSRNRHSANPNPRLHAPALRNTRSPKPPQHSVTVSPSEGKPQMGLSPLSFPTPPVLEPQQSSLIFPLVKTVQPLLPFYQTLLSSGNTVNPSISTSSSPVISKTSNDKIEINLQLHTQQFQRSFFGDSPLQGGPVSRPQTTDCVSNVGSEPMPKKKPRKSSMPVKIKREAPPEQERCDYENDRNDDDEIKLQFSNAQSHINGREINGKCYQSHSNNSTCFKDDNHAATIHKPHEYNHTGYMYDQDNGIQCDHNDGDKNPGNAEENRGEEPGQATEGCSQNTTEQLSSLQERLAATVRYQDNDEREKEDRDH</sequence>
<evidence type="ECO:0000313" key="4">
    <source>
        <dbReference type="Proteomes" id="UP000504632"/>
    </source>
</evidence>
<dbReference type="PROSITE" id="PS00028">
    <property type="entry name" value="ZINC_FINGER_C2H2_1"/>
    <property type="match status" value="1"/>
</dbReference>
<dbReference type="OrthoDB" id="10070972at2759"/>
<evidence type="ECO:0000259" key="3">
    <source>
        <dbReference type="PROSITE" id="PS50157"/>
    </source>
</evidence>
<keyword evidence="4" id="KW-1185">Reference proteome</keyword>
<dbReference type="InterPro" id="IPR040436">
    <property type="entry name" value="Disconnected-like"/>
</dbReference>
<feature type="compositionally biased region" description="Polar residues" evidence="2">
    <location>
        <begin position="550"/>
        <end position="561"/>
    </location>
</feature>
<feature type="compositionally biased region" description="Basic and acidic residues" evidence="2">
    <location>
        <begin position="664"/>
        <end position="682"/>
    </location>
</feature>
<feature type="compositionally biased region" description="Basic and acidic residues" evidence="2">
    <location>
        <begin position="712"/>
        <end position="724"/>
    </location>
</feature>
<dbReference type="GO" id="GO:0005634">
    <property type="term" value="C:nucleus"/>
    <property type="evidence" value="ECO:0007669"/>
    <property type="project" value="TreeGrafter"/>
</dbReference>
<protein>
    <submittedName>
        <fullName evidence="5">Zinc finger protein basonuclin-2</fullName>
    </submittedName>
</protein>
<dbReference type="GO" id="GO:0006355">
    <property type="term" value="P:regulation of DNA-templated transcription"/>
    <property type="evidence" value="ECO:0007669"/>
    <property type="project" value="TreeGrafter"/>
</dbReference>
<dbReference type="SMART" id="SM00355">
    <property type="entry name" value="ZnF_C2H2"/>
    <property type="match status" value="2"/>
</dbReference>
<keyword evidence="1" id="KW-0862">Zinc</keyword>
<dbReference type="Proteomes" id="UP000504632">
    <property type="component" value="Chromosome 5"/>
</dbReference>
<dbReference type="PANTHER" id="PTHR15021:SF2">
    <property type="entry name" value="ZINC FINGER PROTEIN BASONUCLIN-2"/>
    <property type="match status" value="1"/>
</dbReference>
<keyword evidence="1" id="KW-0863">Zinc-finger</keyword>